<evidence type="ECO:0000313" key="2">
    <source>
        <dbReference type="EMBL" id="ESS63688.1"/>
    </source>
</evidence>
<evidence type="ECO:0000313" key="3">
    <source>
        <dbReference type="Proteomes" id="UP000017861"/>
    </source>
</evidence>
<dbReference type="AlphaFoldDB" id="V5BGV9"/>
<dbReference type="EMBL" id="AYLP01000116">
    <property type="protein sequence ID" value="ESS63688.1"/>
    <property type="molecule type" value="Genomic_DNA"/>
</dbReference>
<organism evidence="2 3">
    <name type="scientific">Trypanosoma cruzi Dm28c</name>
    <dbReference type="NCBI Taxonomy" id="1416333"/>
    <lineage>
        <taxon>Eukaryota</taxon>
        <taxon>Discoba</taxon>
        <taxon>Euglenozoa</taxon>
        <taxon>Kinetoplastea</taxon>
        <taxon>Metakinetoplastina</taxon>
        <taxon>Trypanosomatida</taxon>
        <taxon>Trypanosomatidae</taxon>
        <taxon>Trypanosoma</taxon>
        <taxon>Schizotrypanum</taxon>
    </lineage>
</organism>
<sequence>MPIVSYLWTRRIHVQRTQHDQRKLLAAQMVVKKWQRGCPPLIGAEDGSPIQPATSHQSSQAAHRAADAPPDLSNCPTKSSRRAMELIRQRRSTVVRRITDIPALGQPHEERERGRSRDVGAVNVEAENVPSGAIHNLMPHARTDDERGELRGLFDGNIRCGAIDPTAVRQDAAVYVGNGSNPAGHGDSGVTKSCGTIGDETGAPIDRGRDESSNPQSDRLEGTCCLTTCVGNDDSLVRDCRLNPNSNSTMEADGTLILDWSVAPKTARADPHRASRFVRIRGQDAFDTIKLCRTFQENEKLTNLTTAQVERALDPWNATAHSIKRGALRHAAQIVETYNLDPHLISQLAKHVDPFDLPQNTV</sequence>
<evidence type="ECO:0000256" key="1">
    <source>
        <dbReference type="SAM" id="MobiDB-lite"/>
    </source>
</evidence>
<feature type="compositionally biased region" description="Low complexity" evidence="1">
    <location>
        <begin position="51"/>
        <end position="71"/>
    </location>
</feature>
<gene>
    <name evidence="2" type="ORF">TCDM_08400</name>
</gene>
<name>V5BGV9_TRYCR</name>
<dbReference type="Proteomes" id="UP000017861">
    <property type="component" value="Unassembled WGS sequence"/>
</dbReference>
<reference evidence="2 3" key="1">
    <citation type="journal article" date="2014" name="Genome Announc.">
        <title>Trypanosoma cruzi Clone Dm28c Draft Genome Sequence.</title>
        <authorList>
            <person name="Grisard E.C."/>
            <person name="Teixeira S.M."/>
            <person name="de Almeida L.G."/>
            <person name="Stoco P.H."/>
            <person name="Gerber A.L."/>
            <person name="Talavera-Lopez C."/>
            <person name="Lima O.C."/>
            <person name="Andersson B."/>
            <person name="de Vasconcelos A.T."/>
        </authorList>
    </citation>
    <scope>NUCLEOTIDE SEQUENCE [LARGE SCALE GENOMIC DNA]</scope>
    <source>
        <strain evidence="2 3">Dm28c</strain>
    </source>
</reference>
<comment type="caution">
    <text evidence="2">The sequence shown here is derived from an EMBL/GenBank/DDBJ whole genome shotgun (WGS) entry which is preliminary data.</text>
</comment>
<protein>
    <submittedName>
        <fullName evidence="2">Uncharacterized protein</fullName>
    </submittedName>
</protein>
<proteinExistence type="predicted"/>
<dbReference type="VEuPathDB" id="TriTrypDB:TCDM_08400"/>
<feature type="region of interest" description="Disordered" evidence="1">
    <location>
        <begin position="42"/>
        <end position="78"/>
    </location>
</feature>
<dbReference type="OrthoDB" id="252178at2759"/>
<accession>V5BGV9</accession>
<feature type="region of interest" description="Disordered" evidence="1">
    <location>
        <begin position="180"/>
        <end position="218"/>
    </location>
</feature>